<evidence type="ECO:0000256" key="2">
    <source>
        <dbReference type="SAM" id="SignalP"/>
    </source>
</evidence>
<evidence type="ECO:0000259" key="4">
    <source>
        <dbReference type="PROSITE" id="PS51272"/>
    </source>
</evidence>
<feature type="chain" id="PRO_5020878764" evidence="2">
    <location>
        <begin position="28"/>
        <end position="850"/>
    </location>
</feature>
<gene>
    <name evidence="5" type="ORF">EDD73_106133</name>
</gene>
<dbReference type="InterPro" id="IPR036116">
    <property type="entry name" value="FN3_sf"/>
</dbReference>
<protein>
    <submittedName>
        <fullName evidence="5">S-layer family protein</fullName>
    </submittedName>
</protein>
<dbReference type="InterPro" id="IPR051465">
    <property type="entry name" value="Cell_Envelope_Struct_Comp"/>
</dbReference>
<proteinExistence type="predicted"/>
<dbReference type="CDD" id="cd00063">
    <property type="entry name" value="FN3"/>
    <property type="match status" value="1"/>
</dbReference>
<dbReference type="SUPFAM" id="SSF49265">
    <property type="entry name" value="Fibronectin type III"/>
    <property type="match status" value="1"/>
</dbReference>
<dbReference type="RefSeq" id="WP_131918659.1">
    <property type="nucleotide sequence ID" value="NZ_JAOQNU010000006.1"/>
</dbReference>
<feature type="domain" description="SLH" evidence="4">
    <location>
        <begin position="733"/>
        <end position="791"/>
    </location>
</feature>
<dbReference type="OrthoDB" id="467434at2"/>
<feature type="signal peptide" evidence="2">
    <location>
        <begin position="1"/>
        <end position="27"/>
    </location>
</feature>
<dbReference type="InterPro" id="IPR001119">
    <property type="entry name" value="SLH_dom"/>
</dbReference>
<dbReference type="EMBL" id="SLXT01000006">
    <property type="protein sequence ID" value="TCP65249.1"/>
    <property type="molecule type" value="Genomic_DNA"/>
</dbReference>
<accession>A0A4R2RR33</accession>
<name>A0A4R2RR33_9FIRM</name>
<sequence length="850" mass="91272">MRSLRFWPAGWIGFFLLFLALSTPADALTVTSTYFDNNAVYTSGGATPENITTRPTIRITFDQDITVRNDAAFPIIPTGGAANTFSTNYSVHGGNTLNLTLVNSTYLNYGTNYSLTIAKDLVAAADSTLSEEQKVLTTNYTIPFKTVPLSAFAPTNLKARVIGNGIVEWTWEYNGGYVDGFKLVDGSSTSGLLKGAVKSDIRKVNETGLIDGNSYTRTIFAYRGSDVSTPMTVTYTHTSLAAPTDLRADLTRRGVHDLLWTWSDYAYGSTGYNIYDADGDHLVGRVEAGSTNFLESGLEEDTLYQRYVRAYRAGSGVEMPRIGPPSNVATARTLTSSGYTNTGSGSSGSTTDRSRIADAIQDALDVGVSTSDIVKLDGSNIGDSTDYLVNTEKNRYVAFTGDAFADYTGSIRIATSDMQLRIPSKWLDRGDDTGGSVVAVREYVDNSFAPPGKLRIGTAYDLDIVRYSNYSKNGYTANTFSSDEPVYITFYYDYWRTSNPASLKIHTIENGGWIELPSAINTTDRSVQTKVSHFSRFALFETPVGGYSNTPVAGGYAAAPSTGAYPGAPGYVGFSPYTTTPVGYPPGFGPGYGPGYSYSTPGYNPQQYASGTGQPYNASPYAAYPYAGSNYGYPYAAGSATGAAIGSPVGSSAVYTSTGVTSNVAPLSNSPAFIDIIGHWARTSIEALAARGLVQGTAPRIFEPDKASTRAEFITLLMRVQGGGDIPPGSPVFNDVRADDWFSGPLREATQRGIVQQGDGYFRPYAAITRQEMAAWLGRSVKNRTLYGNGPDLSAMSDAARVDEALRADVATAMKNGLIQGRTDGTFDPLGWTTRAEMATVLQAYMEKVR</sequence>
<evidence type="ECO:0000313" key="6">
    <source>
        <dbReference type="Proteomes" id="UP000294813"/>
    </source>
</evidence>
<dbReference type="Proteomes" id="UP000294813">
    <property type="component" value="Unassembled WGS sequence"/>
</dbReference>
<feature type="domain" description="SLH" evidence="4">
    <location>
        <begin position="668"/>
        <end position="731"/>
    </location>
</feature>
<dbReference type="PANTHER" id="PTHR43308:SF5">
    <property type="entry name" value="S-LAYER PROTEIN _ PEPTIDOGLYCAN ENDO-BETA-N-ACETYLGLUCOSAMINIDASE"/>
    <property type="match status" value="1"/>
</dbReference>
<evidence type="ECO:0000259" key="3">
    <source>
        <dbReference type="PROSITE" id="PS50853"/>
    </source>
</evidence>
<keyword evidence="6" id="KW-1185">Reference proteome</keyword>
<reference evidence="5 6" key="1">
    <citation type="submission" date="2019-03" db="EMBL/GenBank/DDBJ databases">
        <title>Genomic Encyclopedia of Type Strains, Phase IV (KMG-IV): sequencing the most valuable type-strain genomes for metagenomic binning, comparative biology and taxonomic classification.</title>
        <authorList>
            <person name="Goeker M."/>
        </authorList>
    </citation>
    <scope>NUCLEOTIDE SEQUENCE [LARGE SCALE GENOMIC DNA]</scope>
    <source>
        <strain evidence="5 6">DSM 11170</strain>
    </source>
</reference>
<dbReference type="Gene3D" id="2.60.40.10">
    <property type="entry name" value="Immunoglobulins"/>
    <property type="match status" value="1"/>
</dbReference>
<dbReference type="AlphaFoldDB" id="A0A4R2RR33"/>
<evidence type="ECO:0000256" key="1">
    <source>
        <dbReference type="ARBA" id="ARBA00022737"/>
    </source>
</evidence>
<dbReference type="PANTHER" id="PTHR43308">
    <property type="entry name" value="OUTER MEMBRANE PROTEIN ALPHA-RELATED"/>
    <property type="match status" value="1"/>
</dbReference>
<dbReference type="InterPro" id="IPR003961">
    <property type="entry name" value="FN3_dom"/>
</dbReference>
<feature type="domain" description="Fibronectin type-III" evidence="3">
    <location>
        <begin position="242"/>
        <end position="336"/>
    </location>
</feature>
<organism evidence="5 6">
    <name type="scientific">Heliophilum fasciatum</name>
    <dbReference type="NCBI Taxonomy" id="35700"/>
    <lineage>
        <taxon>Bacteria</taxon>
        <taxon>Bacillati</taxon>
        <taxon>Bacillota</taxon>
        <taxon>Clostridia</taxon>
        <taxon>Eubacteriales</taxon>
        <taxon>Heliobacteriaceae</taxon>
        <taxon>Heliophilum</taxon>
    </lineage>
</organism>
<dbReference type="PROSITE" id="PS50853">
    <property type="entry name" value="FN3"/>
    <property type="match status" value="1"/>
</dbReference>
<evidence type="ECO:0000313" key="5">
    <source>
        <dbReference type="EMBL" id="TCP65249.1"/>
    </source>
</evidence>
<dbReference type="PROSITE" id="PS51272">
    <property type="entry name" value="SLH"/>
    <property type="match status" value="3"/>
</dbReference>
<dbReference type="InterPro" id="IPR013783">
    <property type="entry name" value="Ig-like_fold"/>
</dbReference>
<keyword evidence="1" id="KW-0677">Repeat</keyword>
<dbReference type="Pfam" id="PF00395">
    <property type="entry name" value="SLH"/>
    <property type="match status" value="3"/>
</dbReference>
<comment type="caution">
    <text evidence="5">The sequence shown here is derived from an EMBL/GenBank/DDBJ whole genome shotgun (WGS) entry which is preliminary data.</text>
</comment>
<keyword evidence="2" id="KW-0732">Signal</keyword>
<feature type="domain" description="SLH" evidence="4">
    <location>
        <begin position="793"/>
        <end position="850"/>
    </location>
</feature>